<dbReference type="Gene3D" id="3.10.450.530">
    <property type="entry name" value="Ribonuclease toxin, BrnT, of type II toxin-antitoxin system"/>
    <property type="match status" value="1"/>
</dbReference>
<comment type="caution">
    <text evidence="1">The sequence shown here is derived from an EMBL/GenBank/DDBJ whole genome shotgun (WGS) entry which is preliminary data.</text>
</comment>
<dbReference type="InterPro" id="IPR007460">
    <property type="entry name" value="BrnT_toxin"/>
</dbReference>
<dbReference type="RefSeq" id="WP_166108011.1">
    <property type="nucleotide sequence ID" value="NZ_JAADJT010000015.1"/>
</dbReference>
<dbReference type="Proteomes" id="UP000666369">
    <property type="component" value="Unassembled WGS sequence"/>
</dbReference>
<sequence>MIFEWDERKNQSNIRKHGVSFEDAQKIFDLPALNYFDANNSLHEDRYVEIGFCGGRLLTVVFVELGCDRIRIISARTASLSEETRYERGY</sequence>
<keyword evidence="2" id="KW-1185">Reference proteome</keyword>
<dbReference type="Pfam" id="PF04365">
    <property type="entry name" value="BrnT_toxin"/>
    <property type="match status" value="1"/>
</dbReference>
<proteinExistence type="predicted"/>
<reference evidence="2" key="2">
    <citation type="submission" date="2023-07" db="EMBL/GenBank/DDBJ databases">
        <title>Duganella aceri sp. nov., isolated from tree sap.</title>
        <authorList>
            <person name="Kim I.S."/>
        </authorList>
    </citation>
    <scope>NUCLEOTIDE SEQUENCE [LARGE SCALE GENOMIC DNA]</scope>
    <source>
        <strain evidence="2">SAP-35</strain>
    </source>
</reference>
<gene>
    <name evidence="1" type="ORF">GW587_26970</name>
</gene>
<dbReference type="EMBL" id="JAADJT010000015">
    <property type="protein sequence ID" value="NGZ87890.1"/>
    <property type="molecule type" value="Genomic_DNA"/>
</dbReference>
<name>A0ABX0FTM3_9BURK</name>
<evidence type="ECO:0000313" key="2">
    <source>
        <dbReference type="Proteomes" id="UP000666369"/>
    </source>
</evidence>
<evidence type="ECO:0000313" key="1">
    <source>
        <dbReference type="EMBL" id="NGZ87890.1"/>
    </source>
</evidence>
<organism evidence="1 2">
    <name type="scientific">Duganella aceris</name>
    <dbReference type="NCBI Taxonomy" id="2703883"/>
    <lineage>
        <taxon>Bacteria</taxon>
        <taxon>Pseudomonadati</taxon>
        <taxon>Pseudomonadota</taxon>
        <taxon>Betaproteobacteria</taxon>
        <taxon>Burkholderiales</taxon>
        <taxon>Oxalobacteraceae</taxon>
        <taxon>Telluria group</taxon>
        <taxon>Duganella</taxon>
    </lineage>
</organism>
<accession>A0ABX0FTM3</accession>
<protein>
    <submittedName>
        <fullName evidence="1">BrnT family toxin</fullName>
    </submittedName>
</protein>
<dbReference type="InterPro" id="IPR038573">
    <property type="entry name" value="BrnT_sf"/>
</dbReference>
<reference evidence="1 2" key="1">
    <citation type="submission" date="2020-01" db="EMBL/GenBank/DDBJ databases">
        <authorList>
            <person name="Lee S.D."/>
        </authorList>
    </citation>
    <scope>NUCLEOTIDE SEQUENCE [LARGE SCALE GENOMIC DNA]</scope>
    <source>
        <strain evidence="1 2">SAP-35</strain>
    </source>
</reference>